<protein>
    <submittedName>
        <fullName evidence="1">Uncharacterized protein</fullName>
    </submittedName>
</protein>
<sequence>MVIKEQFDVVLGHDIFSETQTVMLEEDRFKHELLIGPSKQELITFAALPRIEQDIEKLVSGEPVGIFILSEDLELMEAIEAILIKHKVSESMIHNLTPLYTTQIATNPLAYASISDAMTNGGIVLVHPSKSIDPFFRFRLVDHFISAFSMCAFRRSADEKRIPVFLMIETPLVYKSDEELRSLLMLGRRYRVGLCLIDHSFTELANEEMLLRNIHNFTSFYEIKSLEEKWLMENLLCLEPIDLDHVQASDTSSFFKFYSPLQDSPYFISYSKTV</sequence>
<dbReference type="Proteomes" id="UP000076796">
    <property type="component" value="Unassembled WGS sequence"/>
</dbReference>
<reference evidence="1" key="1">
    <citation type="journal article" date="2016" name="Genome Announc.">
        <title>Draft genomes of two strains of Paenibacillus glucanolyticus with capability to degrade lignocellulose.</title>
        <authorList>
            <person name="Mathews S.L."/>
            <person name="Pawlak J."/>
            <person name="Grunden A.M."/>
        </authorList>
    </citation>
    <scope>NUCLEOTIDE SEQUENCE [LARGE SCALE GENOMIC DNA]</scope>
    <source>
        <strain evidence="1">SLM1</strain>
    </source>
</reference>
<evidence type="ECO:0000313" key="1">
    <source>
        <dbReference type="EMBL" id="KZS44793.1"/>
    </source>
</evidence>
<proteinExistence type="predicted"/>
<evidence type="ECO:0000313" key="2">
    <source>
        <dbReference type="Proteomes" id="UP000076796"/>
    </source>
</evidence>
<keyword evidence="2" id="KW-1185">Reference proteome</keyword>
<accession>A0A163G8I2</accession>
<dbReference type="RefSeq" id="WP_063477377.1">
    <property type="nucleotide sequence ID" value="NZ_JBCMWP010000019.1"/>
</dbReference>
<dbReference type="AlphaFoldDB" id="A0A163G8I2"/>
<name>A0A163G8I2_9BACL</name>
<gene>
    <name evidence="1" type="ORF">AWU65_02035</name>
</gene>
<organism evidence="1 2">
    <name type="scientific">Paenibacillus glucanolyticus</name>
    <dbReference type="NCBI Taxonomy" id="59843"/>
    <lineage>
        <taxon>Bacteria</taxon>
        <taxon>Bacillati</taxon>
        <taxon>Bacillota</taxon>
        <taxon>Bacilli</taxon>
        <taxon>Bacillales</taxon>
        <taxon>Paenibacillaceae</taxon>
        <taxon>Paenibacillus</taxon>
    </lineage>
</organism>
<comment type="caution">
    <text evidence="1">The sequence shown here is derived from an EMBL/GenBank/DDBJ whole genome shotgun (WGS) entry which is preliminary data.</text>
</comment>
<dbReference type="EMBL" id="LWMH01000001">
    <property type="protein sequence ID" value="KZS44793.1"/>
    <property type="molecule type" value="Genomic_DNA"/>
</dbReference>